<dbReference type="Proteomes" id="UP000054485">
    <property type="component" value="Unassembled WGS sequence"/>
</dbReference>
<name>A0A0D0A4A7_9AGAM</name>
<protein>
    <submittedName>
        <fullName evidence="2">Uncharacterized protein</fullName>
    </submittedName>
</protein>
<dbReference type="InParanoid" id="A0A0D0A4A7"/>
<dbReference type="HOGENOM" id="CLU_2905700_0_0_1"/>
<reference evidence="3" key="2">
    <citation type="submission" date="2015-01" db="EMBL/GenBank/DDBJ databases">
        <title>Evolutionary Origins and Diversification of the Mycorrhizal Mutualists.</title>
        <authorList>
            <consortium name="DOE Joint Genome Institute"/>
            <consortium name="Mycorrhizal Genomics Consortium"/>
            <person name="Kohler A."/>
            <person name="Kuo A."/>
            <person name="Nagy L.G."/>
            <person name="Floudas D."/>
            <person name="Copeland A."/>
            <person name="Barry K.W."/>
            <person name="Cichocki N."/>
            <person name="Veneault-Fourrey C."/>
            <person name="LaButti K."/>
            <person name="Lindquist E.A."/>
            <person name="Lipzen A."/>
            <person name="Lundell T."/>
            <person name="Morin E."/>
            <person name="Murat C."/>
            <person name="Riley R."/>
            <person name="Ohm R."/>
            <person name="Sun H."/>
            <person name="Tunlid A."/>
            <person name="Henrissat B."/>
            <person name="Grigoriev I.V."/>
            <person name="Hibbett D.S."/>
            <person name="Martin F."/>
        </authorList>
    </citation>
    <scope>NUCLEOTIDE SEQUENCE [LARGE SCALE GENOMIC DNA]</scope>
    <source>
        <strain evidence="3">UH-Slu-Lm8-n1</strain>
    </source>
</reference>
<keyword evidence="3" id="KW-1185">Reference proteome</keyword>
<feature type="region of interest" description="Disordered" evidence="1">
    <location>
        <begin position="1"/>
        <end position="40"/>
    </location>
</feature>
<organism evidence="2 3">
    <name type="scientific">Suillus luteus UH-Slu-Lm8-n1</name>
    <dbReference type="NCBI Taxonomy" id="930992"/>
    <lineage>
        <taxon>Eukaryota</taxon>
        <taxon>Fungi</taxon>
        <taxon>Dikarya</taxon>
        <taxon>Basidiomycota</taxon>
        <taxon>Agaricomycotina</taxon>
        <taxon>Agaricomycetes</taxon>
        <taxon>Agaricomycetidae</taxon>
        <taxon>Boletales</taxon>
        <taxon>Suillineae</taxon>
        <taxon>Suillaceae</taxon>
        <taxon>Suillus</taxon>
    </lineage>
</organism>
<sequence>MQLNSVPSGSAFGSQHSRRPDGTRGFGFSQGTRTTGCMVSMGSRRTWRTAARHPWAACAAKL</sequence>
<gene>
    <name evidence="2" type="ORF">CY34DRAFT_738550</name>
</gene>
<accession>A0A0D0A4A7</accession>
<evidence type="ECO:0000313" key="2">
    <source>
        <dbReference type="EMBL" id="KIK33044.1"/>
    </source>
</evidence>
<evidence type="ECO:0000313" key="3">
    <source>
        <dbReference type="Proteomes" id="UP000054485"/>
    </source>
</evidence>
<dbReference type="EMBL" id="KN836043">
    <property type="protein sequence ID" value="KIK33044.1"/>
    <property type="molecule type" value="Genomic_DNA"/>
</dbReference>
<reference evidence="2 3" key="1">
    <citation type="submission" date="2014-04" db="EMBL/GenBank/DDBJ databases">
        <authorList>
            <consortium name="DOE Joint Genome Institute"/>
            <person name="Kuo A."/>
            <person name="Ruytinx J."/>
            <person name="Rineau F."/>
            <person name="Colpaert J."/>
            <person name="Kohler A."/>
            <person name="Nagy L.G."/>
            <person name="Floudas D."/>
            <person name="Copeland A."/>
            <person name="Barry K.W."/>
            <person name="Cichocki N."/>
            <person name="Veneault-Fourrey C."/>
            <person name="LaButti K."/>
            <person name="Lindquist E.A."/>
            <person name="Lipzen A."/>
            <person name="Lundell T."/>
            <person name="Morin E."/>
            <person name="Murat C."/>
            <person name="Sun H."/>
            <person name="Tunlid A."/>
            <person name="Henrissat B."/>
            <person name="Grigoriev I.V."/>
            <person name="Hibbett D.S."/>
            <person name="Martin F."/>
            <person name="Nordberg H.P."/>
            <person name="Cantor M.N."/>
            <person name="Hua S.X."/>
        </authorList>
    </citation>
    <scope>NUCLEOTIDE SEQUENCE [LARGE SCALE GENOMIC DNA]</scope>
    <source>
        <strain evidence="2 3">UH-Slu-Lm8-n1</strain>
    </source>
</reference>
<dbReference type="AlphaFoldDB" id="A0A0D0A4A7"/>
<feature type="compositionally biased region" description="Polar residues" evidence="1">
    <location>
        <begin position="1"/>
        <end position="15"/>
    </location>
</feature>
<evidence type="ECO:0000256" key="1">
    <source>
        <dbReference type="SAM" id="MobiDB-lite"/>
    </source>
</evidence>
<proteinExistence type="predicted"/>